<organism evidence="1 2">
    <name type="scientific">Fibrella aquatilis</name>
    <dbReference type="NCBI Taxonomy" id="2817059"/>
    <lineage>
        <taxon>Bacteria</taxon>
        <taxon>Pseudomonadati</taxon>
        <taxon>Bacteroidota</taxon>
        <taxon>Cytophagia</taxon>
        <taxon>Cytophagales</taxon>
        <taxon>Spirosomataceae</taxon>
        <taxon>Fibrella</taxon>
    </lineage>
</organism>
<evidence type="ECO:0000313" key="2">
    <source>
        <dbReference type="Proteomes" id="UP000664795"/>
    </source>
</evidence>
<gene>
    <name evidence="1" type="ORF">J2I48_26510</name>
</gene>
<proteinExistence type="predicted"/>
<accession>A0A939GA25</accession>
<protein>
    <submittedName>
        <fullName evidence="1">Uncharacterized protein</fullName>
    </submittedName>
</protein>
<dbReference type="AlphaFoldDB" id="A0A939GA25"/>
<evidence type="ECO:0000313" key="1">
    <source>
        <dbReference type="EMBL" id="MBO0934591.1"/>
    </source>
</evidence>
<name>A0A939GA25_9BACT</name>
<dbReference type="Proteomes" id="UP000664795">
    <property type="component" value="Unassembled WGS sequence"/>
</dbReference>
<comment type="caution">
    <text evidence="1">The sequence shown here is derived from an EMBL/GenBank/DDBJ whole genome shotgun (WGS) entry which is preliminary data.</text>
</comment>
<sequence>MKLHQTKLSLQFPMLDAFDWDGSTIYSTRMSQRLMLHFGPDKHETRLQAIARAVAGRPQRKAEYYSMHLN</sequence>
<reference evidence="1 2" key="1">
    <citation type="submission" date="2021-03" db="EMBL/GenBank/DDBJ databases">
        <title>Fibrella sp. HMF5036 genome sequencing and assembly.</title>
        <authorList>
            <person name="Kang H."/>
            <person name="Kim H."/>
            <person name="Bae S."/>
            <person name="Joh K."/>
        </authorList>
    </citation>
    <scope>NUCLEOTIDE SEQUENCE [LARGE SCALE GENOMIC DNA]</scope>
    <source>
        <strain evidence="1 2">HMF5036</strain>
    </source>
</reference>
<dbReference type="RefSeq" id="WP_207338557.1">
    <property type="nucleotide sequence ID" value="NZ_JAFMYU010000034.1"/>
</dbReference>
<dbReference type="EMBL" id="JAFMYU010000034">
    <property type="protein sequence ID" value="MBO0934591.1"/>
    <property type="molecule type" value="Genomic_DNA"/>
</dbReference>
<keyword evidence="2" id="KW-1185">Reference proteome</keyword>